<dbReference type="OrthoDB" id="9771666at2"/>
<dbReference type="EMBL" id="PDKW01000042">
    <property type="protein sequence ID" value="PGH55958.1"/>
    <property type="molecule type" value="Genomic_DNA"/>
</dbReference>
<evidence type="ECO:0000313" key="4">
    <source>
        <dbReference type="Proteomes" id="UP000225379"/>
    </source>
</evidence>
<dbReference type="SUPFAM" id="SSF53474">
    <property type="entry name" value="alpha/beta-Hydrolases"/>
    <property type="match status" value="1"/>
</dbReference>
<protein>
    <submittedName>
        <fullName evidence="3">Alpha/beta hydrolase</fullName>
    </submittedName>
</protein>
<dbReference type="RefSeq" id="WP_098738673.1">
    <property type="nucleotide sequence ID" value="NZ_PDKW01000042.1"/>
</dbReference>
<feature type="domain" description="BD-FAE-like" evidence="2">
    <location>
        <begin position="62"/>
        <end position="190"/>
    </location>
</feature>
<comment type="caution">
    <text evidence="3">The sequence shown here is derived from an EMBL/GenBank/DDBJ whole genome shotgun (WGS) entry which is preliminary data.</text>
</comment>
<accession>A0A2B8BEI2</accession>
<reference evidence="4" key="1">
    <citation type="submission" date="2017-10" db="EMBL/GenBank/DDBJ databases">
        <authorList>
            <person name="Kravchenko I.K."/>
            <person name="Grouzdev D.S."/>
        </authorList>
    </citation>
    <scope>NUCLEOTIDE SEQUENCE [LARGE SCALE GENOMIC DNA]</scope>
    <source>
        <strain evidence="4">B2</strain>
    </source>
</reference>
<gene>
    <name evidence="3" type="ORF">CRT60_22180</name>
</gene>
<sequence length="277" mass="29962">MTELRRITDWDDAYSNGAHIPGGDAYPARWAERAAAFRTELAATGRAELDLPYGEGERERYDLFRPEGTAKGTVVFVHGGYWMAFDKARWSHLAAGPLAQGWAVAMPSYTLCPETRIAGITRQIARAVEAVAGAEAGPLRLTGHSAGGHLVSRLVCADAPLSDEVRARVEHVVSISGLHDLRPLLNTRMNATLRLDEAEAVAESPALLRPQPGIGITCWVGANERPEFVRQTELLANVWLGLGAATALRLAEGRHHFDVIDDLADPESDLVAALLGF</sequence>
<dbReference type="Gene3D" id="3.40.50.1820">
    <property type="entry name" value="alpha/beta hydrolase"/>
    <property type="match status" value="1"/>
</dbReference>
<dbReference type="GO" id="GO:0016787">
    <property type="term" value="F:hydrolase activity"/>
    <property type="evidence" value="ECO:0007669"/>
    <property type="project" value="UniProtKB-KW"/>
</dbReference>
<evidence type="ECO:0000259" key="2">
    <source>
        <dbReference type="Pfam" id="PF20434"/>
    </source>
</evidence>
<evidence type="ECO:0000256" key="1">
    <source>
        <dbReference type="ARBA" id="ARBA00022801"/>
    </source>
</evidence>
<dbReference type="Pfam" id="PF20434">
    <property type="entry name" value="BD-FAE"/>
    <property type="match status" value="1"/>
</dbReference>
<dbReference type="InterPro" id="IPR050300">
    <property type="entry name" value="GDXG_lipolytic_enzyme"/>
</dbReference>
<dbReference type="InterPro" id="IPR029058">
    <property type="entry name" value="AB_hydrolase_fold"/>
</dbReference>
<proteinExistence type="predicted"/>
<dbReference type="InterPro" id="IPR049492">
    <property type="entry name" value="BD-FAE-like_dom"/>
</dbReference>
<keyword evidence="1 3" id="KW-0378">Hydrolase</keyword>
<evidence type="ECO:0000313" key="3">
    <source>
        <dbReference type="EMBL" id="PGH55958.1"/>
    </source>
</evidence>
<name>A0A2B8BEI2_9PROT</name>
<dbReference type="Proteomes" id="UP000225379">
    <property type="component" value="Unassembled WGS sequence"/>
</dbReference>
<dbReference type="PANTHER" id="PTHR48081:SF33">
    <property type="entry name" value="KYNURENINE FORMAMIDASE"/>
    <property type="match status" value="1"/>
</dbReference>
<dbReference type="AlphaFoldDB" id="A0A2B8BEI2"/>
<keyword evidence="4" id="KW-1185">Reference proteome</keyword>
<dbReference type="PANTHER" id="PTHR48081">
    <property type="entry name" value="AB HYDROLASE SUPERFAMILY PROTEIN C4A8.06C"/>
    <property type="match status" value="1"/>
</dbReference>
<organism evidence="3 4">
    <name type="scientific">Azospirillum palustre</name>
    <dbReference type="NCBI Taxonomy" id="2044885"/>
    <lineage>
        <taxon>Bacteria</taxon>
        <taxon>Pseudomonadati</taxon>
        <taxon>Pseudomonadota</taxon>
        <taxon>Alphaproteobacteria</taxon>
        <taxon>Rhodospirillales</taxon>
        <taxon>Azospirillaceae</taxon>
        <taxon>Azospirillum</taxon>
    </lineage>
</organism>